<dbReference type="RefSeq" id="WP_106138176.1">
    <property type="nucleotide sequence ID" value="NZ_PVTE01000009.1"/>
</dbReference>
<comment type="caution">
    <text evidence="1">The sequence shown here is derived from an EMBL/GenBank/DDBJ whole genome shotgun (WGS) entry which is preliminary data.</text>
</comment>
<evidence type="ECO:0000313" key="2">
    <source>
        <dbReference type="Proteomes" id="UP000238375"/>
    </source>
</evidence>
<reference evidence="1 2" key="1">
    <citation type="submission" date="2018-03" db="EMBL/GenBank/DDBJ databases">
        <title>Genomic Encyclopedia of Archaeal and Bacterial Type Strains, Phase II (KMG-II): from individual species to whole genera.</title>
        <authorList>
            <person name="Goeker M."/>
        </authorList>
    </citation>
    <scope>NUCLEOTIDE SEQUENCE [LARGE SCALE GENOMIC DNA]</scope>
    <source>
        <strain evidence="1 2">DSM 28354</strain>
    </source>
</reference>
<proteinExistence type="predicted"/>
<protein>
    <submittedName>
        <fullName evidence="1">Uncharacterized protein</fullName>
    </submittedName>
</protein>
<dbReference type="Proteomes" id="UP000238375">
    <property type="component" value="Unassembled WGS sequence"/>
</dbReference>
<organism evidence="1 2">
    <name type="scientific">Spirosoma oryzae</name>
    <dbReference type="NCBI Taxonomy" id="1469603"/>
    <lineage>
        <taxon>Bacteria</taxon>
        <taxon>Pseudomonadati</taxon>
        <taxon>Bacteroidota</taxon>
        <taxon>Cytophagia</taxon>
        <taxon>Cytophagales</taxon>
        <taxon>Cytophagaceae</taxon>
        <taxon>Spirosoma</taxon>
    </lineage>
</organism>
<dbReference type="AlphaFoldDB" id="A0A2T0SYG4"/>
<keyword evidence="2" id="KW-1185">Reference proteome</keyword>
<name>A0A2T0SYG4_9BACT</name>
<dbReference type="EMBL" id="PVTE01000009">
    <property type="protein sequence ID" value="PRY38444.1"/>
    <property type="molecule type" value="Genomic_DNA"/>
</dbReference>
<evidence type="ECO:0000313" key="1">
    <source>
        <dbReference type="EMBL" id="PRY38444.1"/>
    </source>
</evidence>
<dbReference type="OrthoDB" id="961007at2"/>
<accession>A0A2T0SYG4</accession>
<gene>
    <name evidence="1" type="ORF">CLV58_109171</name>
</gene>
<sequence length="496" mass="53153">MGKIPLSIQNAPGPATISVKLAGDATERYTGYTDGYCYFNAPQDAQTHTYTLQVNAGSCQTAQTFSLYCGAPQTCSPPNNVYRFAVPPGEVRYNTADEACQGVCSGTTGNEGGHPVDYLGVGGKIFDNFVNCTAWNNTGWFPVHQNPGDPFTQIVQVQNGIIQALQSCPCGNNDTQPSFTLSARNPTCDGSISSGLLLTGIQRVDRYRYTSGTSYTGPIDCQQGTPLTSANGSFLIDIPAPAPGNSNTYTVRGWNTANCGQWWDQTVTVTAPVCQTGPAPMTVTAFQPSCQNGQITGGGFSIRNGDRSGKFRYCYGSSFGCTSDCSAPDGYLQNGSVDYGLSFNSRSSGYNQDVTIRVYKGDCSSFTDTTLTFSVPACNVPCTPSEANVSERYDGKAEIKNYSYQNTNCVDQTVYVAFNPFSIPDKISLFIDGRQVFTSGCLGDDVRTGKTVLLHHGETLRVEVDGTCSGNSGTLWQLVMSSKQGVFGQEYTPVNR</sequence>